<dbReference type="Pfam" id="PF00429">
    <property type="entry name" value="TLV_coat"/>
    <property type="match status" value="1"/>
</dbReference>
<keyword evidence="6 14" id="KW-0812">Transmembrane</keyword>
<evidence type="ECO:0000256" key="4">
    <source>
        <dbReference type="ARBA" id="ARBA00022511"/>
    </source>
</evidence>
<keyword evidence="16" id="KW-1185">Reference proteome</keyword>
<keyword evidence="11" id="KW-1015">Disulfide bond</keyword>
<evidence type="ECO:0000256" key="13">
    <source>
        <dbReference type="ARBA" id="ARBA00023288"/>
    </source>
</evidence>
<dbReference type="Proteomes" id="UP001174136">
    <property type="component" value="Unassembled WGS sequence"/>
</dbReference>
<dbReference type="PANTHER" id="PTHR10424">
    <property type="entry name" value="VIRAL ENVELOPE PROTEIN"/>
    <property type="match status" value="1"/>
</dbReference>
<dbReference type="Gene3D" id="1.10.287.210">
    <property type="match status" value="1"/>
</dbReference>
<keyword evidence="7" id="KW-1043">Host membrane</keyword>
<keyword evidence="8 14" id="KW-1133">Transmembrane helix</keyword>
<name>A0AA47MJ31_MERPO</name>
<organism evidence="15 16">
    <name type="scientific">Merluccius polli</name>
    <name type="common">Benguela hake</name>
    <name type="synonym">Merluccius cadenati</name>
    <dbReference type="NCBI Taxonomy" id="89951"/>
    <lineage>
        <taxon>Eukaryota</taxon>
        <taxon>Metazoa</taxon>
        <taxon>Chordata</taxon>
        <taxon>Craniata</taxon>
        <taxon>Vertebrata</taxon>
        <taxon>Euteleostomi</taxon>
        <taxon>Actinopterygii</taxon>
        <taxon>Neopterygii</taxon>
        <taxon>Teleostei</taxon>
        <taxon>Neoteleostei</taxon>
        <taxon>Acanthomorphata</taxon>
        <taxon>Zeiogadaria</taxon>
        <taxon>Gadariae</taxon>
        <taxon>Gadiformes</taxon>
        <taxon>Gadoidei</taxon>
        <taxon>Merlucciidae</taxon>
        <taxon>Merluccius</taxon>
    </lineage>
</organism>
<feature type="transmembrane region" description="Helical" evidence="14">
    <location>
        <begin position="225"/>
        <end position="251"/>
    </location>
</feature>
<keyword evidence="13" id="KW-0449">Lipoprotein</keyword>
<proteinExistence type="predicted"/>
<keyword evidence="5" id="KW-0945">Host-virus interaction</keyword>
<comment type="subcellular location">
    <subcellularLocation>
        <location evidence="1">Host cell membrane</location>
        <topology evidence="1">Single-pass type I membrane protein</topology>
    </subcellularLocation>
    <subcellularLocation>
        <location evidence="2">Host endomembrane system</location>
        <topology evidence="2">Peripheral membrane protein</topology>
    </subcellularLocation>
    <subcellularLocation>
        <location evidence="3">Virion membrane</location>
        <topology evidence="3">Single-pass type I membrane protein</topology>
    </subcellularLocation>
</comment>
<evidence type="ECO:0000256" key="14">
    <source>
        <dbReference type="SAM" id="Phobius"/>
    </source>
</evidence>
<comment type="caution">
    <text evidence="15">The sequence shown here is derived from an EMBL/GenBank/DDBJ whole genome shotgun (WGS) entry which is preliminary data.</text>
</comment>
<keyword evidence="10" id="KW-0564">Palmitate</keyword>
<evidence type="ECO:0000256" key="9">
    <source>
        <dbReference type="ARBA" id="ARBA00023136"/>
    </source>
</evidence>
<accession>A0AA47MJ31</accession>
<keyword evidence="4" id="KW-1032">Host cell membrane</keyword>
<evidence type="ECO:0000256" key="7">
    <source>
        <dbReference type="ARBA" id="ARBA00022870"/>
    </source>
</evidence>
<dbReference type="EMBL" id="JAOPHQ010003980">
    <property type="protein sequence ID" value="KAK0141209.1"/>
    <property type="molecule type" value="Genomic_DNA"/>
</dbReference>
<evidence type="ECO:0000256" key="2">
    <source>
        <dbReference type="ARBA" id="ARBA00004531"/>
    </source>
</evidence>
<evidence type="ECO:0000256" key="5">
    <source>
        <dbReference type="ARBA" id="ARBA00022581"/>
    </source>
</evidence>
<reference evidence="15" key="1">
    <citation type="journal article" date="2023" name="Front. Mar. Sci.">
        <title>A new Merluccius polli reference genome to investigate the effects of global change in West African waters.</title>
        <authorList>
            <person name="Mateo J.L."/>
            <person name="Blanco-Fernandez C."/>
            <person name="Garcia-Vazquez E."/>
            <person name="Machado-Schiaffino G."/>
        </authorList>
    </citation>
    <scope>NUCLEOTIDE SEQUENCE</scope>
    <source>
        <strain evidence="15">C29</strain>
        <tissue evidence="15">Fin</tissue>
    </source>
</reference>
<feature type="transmembrane region" description="Helical" evidence="14">
    <location>
        <begin position="20"/>
        <end position="41"/>
    </location>
</feature>
<protein>
    <submittedName>
        <fullName evidence="15">Syncytin-A</fullName>
    </submittedName>
</protein>
<keyword evidence="12" id="KW-0325">Glycoprotein</keyword>
<dbReference type="AlphaFoldDB" id="A0AA47MJ31"/>
<evidence type="ECO:0000256" key="10">
    <source>
        <dbReference type="ARBA" id="ARBA00023139"/>
    </source>
</evidence>
<dbReference type="SUPFAM" id="SSF58069">
    <property type="entry name" value="Virus ectodomain"/>
    <property type="match status" value="1"/>
</dbReference>
<sequence length="298" mass="32983">MTRARSDIWWFCGGRVLRGVLPVNFSGICAIVQLVMPIFILPDTVDVMDLKVWKDGNFPEHIRHKRDNTPIPGSFDKNIYLDAIGVPRGVPNEHKARNQVAAATINKNVDWVNYIYYNQQRFVNFTTDAVKGLKEQLDATSRMTYQNRLALDMILANQGGVCAMFGTACCTFVPNNTAPDGSVSRALAGLQALRLELTENSGITDPFTDWMEDMFGKWRGTIQSVLLMGIVAVVVLVIIGCCCIPCIRGLLNRLITTAVGVPGESGVLQAYVGIEYVPLRPNNGTVDRPDLIRLGYME</sequence>
<keyword evidence="9 14" id="KW-0472">Membrane</keyword>
<evidence type="ECO:0000256" key="6">
    <source>
        <dbReference type="ARBA" id="ARBA00022692"/>
    </source>
</evidence>
<evidence type="ECO:0000256" key="8">
    <source>
        <dbReference type="ARBA" id="ARBA00022989"/>
    </source>
</evidence>
<evidence type="ECO:0000256" key="11">
    <source>
        <dbReference type="ARBA" id="ARBA00023157"/>
    </source>
</evidence>
<evidence type="ECO:0000256" key="1">
    <source>
        <dbReference type="ARBA" id="ARBA00004402"/>
    </source>
</evidence>
<dbReference type="InterPro" id="IPR018154">
    <property type="entry name" value="TLV/ENV_coat_polyprotein"/>
</dbReference>
<gene>
    <name evidence="15" type="primary">Syna_8</name>
    <name evidence="15" type="ORF">N1851_021802</name>
</gene>
<evidence type="ECO:0000313" key="15">
    <source>
        <dbReference type="EMBL" id="KAK0141209.1"/>
    </source>
</evidence>
<evidence type="ECO:0000313" key="16">
    <source>
        <dbReference type="Proteomes" id="UP001174136"/>
    </source>
</evidence>
<evidence type="ECO:0000256" key="12">
    <source>
        <dbReference type="ARBA" id="ARBA00023180"/>
    </source>
</evidence>
<evidence type="ECO:0000256" key="3">
    <source>
        <dbReference type="ARBA" id="ARBA00004563"/>
    </source>
</evidence>
<dbReference type="PANTHER" id="PTHR10424:SF81">
    <property type="entry name" value="ERVV2 PROTEIN"/>
    <property type="match status" value="1"/>
</dbReference>